<feature type="transmembrane region" description="Helical" evidence="5">
    <location>
        <begin position="87"/>
        <end position="110"/>
    </location>
</feature>
<feature type="transmembrane region" description="Helical" evidence="5">
    <location>
        <begin position="55"/>
        <end position="75"/>
    </location>
</feature>
<keyword evidence="3 5" id="KW-1133">Transmembrane helix</keyword>
<gene>
    <name evidence="7" type="ORF">Cph01nite_17500</name>
</gene>
<comment type="subcellular location">
    <subcellularLocation>
        <location evidence="1">Membrane</location>
        <topology evidence="1">Multi-pass membrane protein</topology>
    </subcellularLocation>
</comment>
<protein>
    <submittedName>
        <fullName evidence="7">RDD family protein</fullName>
    </submittedName>
</protein>
<keyword evidence="8" id="KW-1185">Reference proteome</keyword>
<dbReference type="Proteomes" id="UP000614741">
    <property type="component" value="Unassembled WGS sequence"/>
</dbReference>
<keyword evidence="4 5" id="KW-0472">Membrane</keyword>
<dbReference type="InterPro" id="IPR010432">
    <property type="entry name" value="RDD"/>
</dbReference>
<proteinExistence type="predicted"/>
<evidence type="ECO:0000256" key="4">
    <source>
        <dbReference type="ARBA" id="ARBA00023136"/>
    </source>
</evidence>
<keyword evidence="2 5" id="KW-0812">Transmembrane</keyword>
<name>A0ABQ4DKX2_9CELL</name>
<dbReference type="EMBL" id="BONP01000008">
    <property type="protein sequence ID" value="GIG39988.1"/>
    <property type="molecule type" value="Genomic_DNA"/>
</dbReference>
<evidence type="ECO:0000256" key="5">
    <source>
        <dbReference type="SAM" id="Phobius"/>
    </source>
</evidence>
<evidence type="ECO:0000259" key="6">
    <source>
        <dbReference type="Pfam" id="PF06271"/>
    </source>
</evidence>
<sequence length="177" mass="18066">MIRGPTYAERMVTRDSVGSWLEGGPGGGDDGAARGTRLGLPAAGPGSLARLGRRMAALTVDWVACLAVSALLLPARADGLFLLRGDSLGTLAVFAVENLVLVATLGHTLGHRLLGLQVQRVVPAAPGASPTVRAGSPGLLSALVRTALLCLVLPAAVWDGDGRGLHDRAAGTVLVRR</sequence>
<evidence type="ECO:0000313" key="8">
    <source>
        <dbReference type="Proteomes" id="UP000614741"/>
    </source>
</evidence>
<comment type="caution">
    <text evidence="7">The sequence shown here is derived from an EMBL/GenBank/DDBJ whole genome shotgun (WGS) entry which is preliminary data.</text>
</comment>
<evidence type="ECO:0000256" key="3">
    <source>
        <dbReference type="ARBA" id="ARBA00022989"/>
    </source>
</evidence>
<evidence type="ECO:0000256" key="1">
    <source>
        <dbReference type="ARBA" id="ARBA00004141"/>
    </source>
</evidence>
<dbReference type="Pfam" id="PF06271">
    <property type="entry name" value="RDD"/>
    <property type="match status" value="1"/>
</dbReference>
<organism evidence="7 8">
    <name type="scientific">Cellulomonas phragmiteti</name>
    <dbReference type="NCBI Taxonomy" id="478780"/>
    <lineage>
        <taxon>Bacteria</taxon>
        <taxon>Bacillati</taxon>
        <taxon>Actinomycetota</taxon>
        <taxon>Actinomycetes</taxon>
        <taxon>Micrococcales</taxon>
        <taxon>Cellulomonadaceae</taxon>
        <taxon>Cellulomonas</taxon>
    </lineage>
</organism>
<feature type="domain" description="RDD" evidence="6">
    <location>
        <begin position="49"/>
        <end position="171"/>
    </location>
</feature>
<evidence type="ECO:0000256" key="2">
    <source>
        <dbReference type="ARBA" id="ARBA00022692"/>
    </source>
</evidence>
<reference evidence="7 8" key="1">
    <citation type="submission" date="2021-01" db="EMBL/GenBank/DDBJ databases">
        <title>Whole genome shotgun sequence of Cellulomonas phragmiteti NBRC 110785.</title>
        <authorList>
            <person name="Komaki H."/>
            <person name="Tamura T."/>
        </authorList>
    </citation>
    <scope>NUCLEOTIDE SEQUENCE [LARGE SCALE GENOMIC DNA]</scope>
    <source>
        <strain evidence="7 8">NBRC 110785</strain>
    </source>
</reference>
<evidence type="ECO:0000313" key="7">
    <source>
        <dbReference type="EMBL" id="GIG39988.1"/>
    </source>
</evidence>
<dbReference type="InterPro" id="IPR016795">
    <property type="entry name" value="UCP021697"/>
</dbReference>
<accession>A0ABQ4DKX2</accession>
<dbReference type="PIRSF" id="PIRSF021697">
    <property type="entry name" value="UCP021697"/>
    <property type="match status" value="1"/>
</dbReference>